<name>A0AAI9VE74_9PEZI</name>
<sequence length="271" mass="30466">MSIGNLQKHSPPVMSPDTLLIREYTSPGLWELPPSVTFPYEMIVSGASDSHKTLCMSHLIHLIVENGHIKLANLFITSDYLNLVDPDRDNLISPVVLFPRKPDLCYQDQARPSCFKSNFDYISIKDSTESTPLLLAVQNFQAKIIRRLLAMGADSNQNPQHIGDPEPSAPRKMSNSIANFFIDISSETCGEWKRKLFAAERAPPTISRPYAVQPPSARDLLRKDHFDNSSSLNCARFLPQELFSKKAFQHAHTDFFLPGVDLAVKESIWAN</sequence>
<protein>
    <recommendedName>
        <fullName evidence="4">Ankyrin repeat protein</fullName>
    </recommendedName>
</protein>
<dbReference type="EMBL" id="MPDP01000069">
    <property type="protein sequence ID" value="KAK1485418.1"/>
    <property type="molecule type" value="Genomic_DNA"/>
</dbReference>
<evidence type="ECO:0000313" key="2">
    <source>
        <dbReference type="EMBL" id="KAK1485418.1"/>
    </source>
</evidence>
<feature type="repeat" description="ANK" evidence="1">
    <location>
        <begin position="128"/>
        <end position="160"/>
    </location>
</feature>
<gene>
    <name evidence="2" type="ORF">CCUS01_15295</name>
</gene>
<dbReference type="InterPro" id="IPR036770">
    <property type="entry name" value="Ankyrin_rpt-contain_sf"/>
</dbReference>
<dbReference type="PROSITE" id="PS50088">
    <property type="entry name" value="ANK_REPEAT"/>
    <property type="match status" value="1"/>
</dbReference>
<dbReference type="Proteomes" id="UP001239213">
    <property type="component" value="Unassembled WGS sequence"/>
</dbReference>
<accession>A0AAI9VE74</accession>
<keyword evidence="1" id="KW-0040">ANK repeat</keyword>
<proteinExistence type="predicted"/>
<dbReference type="PROSITE" id="PS50297">
    <property type="entry name" value="ANK_REP_REGION"/>
    <property type="match status" value="1"/>
</dbReference>
<evidence type="ECO:0000256" key="1">
    <source>
        <dbReference type="PROSITE-ProRule" id="PRU00023"/>
    </source>
</evidence>
<reference evidence="2" key="1">
    <citation type="submission" date="2016-11" db="EMBL/GenBank/DDBJ databases">
        <title>The genome sequence of Colletotrichum cuscutae.</title>
        <authorList>
            <person name="Baroncelli R."/>
        </authorList>
    </citation>
    <scope>NUCLEOTIDE SEQUENCE</scope>
    <source>
        <strain evidence="2">IMI 304802</strain>
    </source>
</reference>
<dbReference type="SUPFAM" id="SSF48403">
    <property type="entry name" value="Ankyrin repeat"/>
    <property type="match status" value="1"/>
</dbReference>
<dbReference type="InterPro" id="IPR002110">
    <property type="entry name" value="Ankyrin_rpt"/>
</dbReference>
<keyword evidence="3" id="KW-1185">Reference proteome</keyword>
<organism evidence="2 3">
    <name type="scientific">Colletotrichum cuscutae</name>
    <dbReference type="NCBI Taxonomy" id="1209917"/>
    <lineage>
        <taxon>Eukaryota</taxon>
        <taxon>Fungi</taxon>
        <taxon>Dikarya</taxon>
        <taxon>Ascomycota</taxon>
        <taxon>Pezizomycotina</taxon>
        <taxon>Sordariomycetes</taxon>
        <taxon>Hypocreomycetidae</taxon>
        <taxon>Glomerellales</taxon>
        <taxon>Glomerellaceae</taxon>
        <taxon>Colletotrichum</taxon>
        <taxon>Colletotrichum acutatum species complex</taxon>
    </lineage>
</organism>
<dbReference type="AlphaFoldDB" id="A0AAI9VE74"/>
<evidence type="ECO:0008006" key="4">
    <source>
        <dbReference type="Google" id="ProtNLM"/>
    </source>
</evidence>
<evidence type="ECO:0000313" key="3">
    <source>
        <dbReference type="Proteomes" id="UP001239213"/>
    </source>
</evidence>
<comment type="caution">
    <text evidence="2">The sequence shown here is derived from an EMBL/GenBank/DDBJ whole genome shotgun (WGS) entry which is preliminary data.</text>
</comment>
<dbReference type="Gene3D" id="1.25.40.20">
    <property type="entry name" value="Ankyrin repeat-containing domain"/>
    <property type="match status" value="1"/>
</dbReference>